<dbReference type="SUPFAM" id="SSF143414">
    <property type="entry name" value="CcmK-like"/>
    <property type="match status" value="1"/>
</dbReference>
<reference evidence="4 5" key="1">
    <citation type="submission" date="2021-03" db="EMBL/GenBank/DDBJ databases">
        <title>Human Oral Microbial Genomes.</title>
        <authorList>
            <person name="Johnston C.D."/>
            <person name="Chen T."/>
            <person name="Dewhirst F.E."/>
        </authorList>
    </citation>
    <scope>NUCLEOTIDE SEQUENCE [LARGE SCALE GENOMIC DNA]</scope>
    <source>
        <strain evidence="4 5">DSMZ 100122</strain>
    </source>
</reference>
<dbReference type="SMART" id="SM00877">
    <property type="entry name" value="BMC"/>
    <property type="match status" value="1"/>
</dbReference>
<evidence type="ECO:0000259" key="3">
    <source>
        <dbReference type="PROSITE" id="PS51931"/>
    </source>
</evidence>
<dbReference type="CDD" id="cd07052">
    <property type="entry name" value="BMC_like_1_repeat2"/>
    <property type="match status" value="1"/>
</dbReference>
<protein>
    <recommendedName>
        <fullName evidence="3">BMC circularly permuted domain-containing protein</fullName>
    </recommendedName>
</protein>
<keyword evidence="5" id="KW-1185">Reference proteome</keyword>
<dbReference type="PROSITE" id="PS51931">
    <property type="entry name" value="BMC_CP"/>
    <property type="match status" value="2"/>
</dbReference>
<evidence type="ECO:0000256" key="1">
    <source>
        <dbReference type="ARBA" id="ARBA00024322"/>
    </source>
</evidence>
<accession>A0ABX7Y2X3</accession>
<dbReference type="EMBL" id="CP072384">
    <property type="protein sequence ID" value="QUC07510.1"/>
    <property type="molecule type" value="Genomic_DNA"/>
</dbReference>
<evidence type="ECO:0000313" key="4">
    <source>
        <dbReference type="EMBL" id="QUC07510.1"/>
    </source>
</evidence>
<organism evidence="4 5">
    <name type="scientific">Arachnia rubra</name>
    <dbReference type="NCBI Taxonomy" id="1547448"/>
    <lineage>
        <taxon>Bacteria</taxon>
        <taxon>Bacillati</taxon>
        <taxon>Actinomycetota</taxon>
        <taxon>Actinomycetes</taxon>
        <taxon>Propionibacteriales</taxon>
        <taxon>Propionibacteriaceae</taxon>
        <taxon>Arachnia</taxon>
    </lineage>
</organism>
<dbReference type="Proteomes" id="UP000678513">
    <property type="component" value="Chromosome"/>
</dbReference>
<gene>
    <name evidence="4" type="ORF">J5A65_11305</name>
</gene>
<evidence type="ECO:0000313" key="5">
    <source>
        <dbReference type="Proteomes" id="UP000678513"/>
    </source>
</evidence>
<dbReference type="InterPro" id="IPR044870">
    <property type="entry name" value="BMC_CP"/>
</dbReference>
<name>A0ABX7Y2X3_9ACTN</name>
<comment type="subcellular location">
    <subcellularLocation>
        <location evidence="1">Bacterial microcompartment</location>
    </subcellularLocation>
</comment>
<proteinExistence type="predicted"/>
<evidence type="ECO:0000256" key="2">
    <source>
        <dbReference type="ARBA" id="ARBA00024446"/>
    </source>
</evidence>
<feature type="domain" description="BMC circularly permuted" evidence="3">
    <location>
        <begin position="110"/>
        <end position="211"/>
    </location>
</feature>
<feature type="domain" description="BMC circularly permuted" evidence="3">
    <location>
        <begin position="7"/>
        <end position="109"/>
    </location>
</feature>
<keyword evidence="2" id="KW-1283">Bacterial microcompartment</keyword>
<dbReference type="RefSeq" id="WP_212322023.1">
    <property type="nucleotide sequence ID" value="NZ_AP024463.1"/>
</dbReference>
<dbReference type="InterPro" id="IPR037233">
    <property type="entry name" value="CcmK-like_sf"/>
</dbReference>
<dbReference type="Gene3D" id="3.30.70.1710">
    <property type="match status" value="2"/>
</dbReference>
<dbReference type="InterPro" id="IPR000249">
    <property type="entry name" value="BMC_dom"/>
</dbReference>
<sequence>MDVSGIQLRALCHLDRLQPQFAAFVGAVSDGSPPVEGMSVLYIELSPSNWVFPVVDRVLKSVAVVPGAQQVERQYGMFEVHSASQAEVLRAAEVALEAIGLPETDRYAPRVVSEQVITNIHPNQAQVLNRFNRGTMIEAGQTMLVLEVEPAAYVCLAANEAEKAAPVFLNHLESVGMFGRMWLSGTEAEIAAAREAALTALSSVAGRPAQALEGKEYG</sequence>